<dbReference type="Pfam" id="PF25688">
    <property type="entry name" value="P22_gp7"/>
    <property type="match status" value="1"/>
</dbReference>
<protein>
    <recommendedName>
        <fullName evidence="2">DNA transfer protein</fullName>
    </recommendedName>
</protein>
<reference evidence="1" key="1">
    <citation type="submission" date="2020-04" db="EMBL/GenBank/DDBJ databases">
        <authorList>
            <person name="Chiriac C."/>
            <person name="Salcher M."/>
            <person name="Ghai R."/>
            <person name="Kavagutti S V."/>
        </authorList>
    </citation>
    <scope>NUCLEOTIDE SEQUENCE</scope>
</reference>
<evidence type="ECO:0000313" key="1">
    <source>
        <dbReference type="EMBL" id="CAB4168971.1"/>
    </source>
</evidence>
<accession>A0A6J5PHJ8</accession>
<organism evidence="1">
    <name type="scientific">uncultured Caudovirales phage</name>
    <dbReference type="NCBI Taxonomy" id="2100421"/>
    <lineage>
        <taxon>Viruses</taxon>
        <taxon>Duplodnaviria</taxon>
        <taxon>Heunggongvirae</taxon>
        <taxon>Uroviricota</taxon>
        <taxon>Caudoviricetes</taxon>
        <taxon>Peduoviridae</taxon>
        <taxon>Maltschvirus</taxon>
        <taxon>Maltschvirus maltsch</taxon>
    </lineage>
</organism>
<dbReference type="InterPro" id="IPR057916">
    <property type="entry name" value="P22_gp7"/>
</dbReference>
<gene>
    <name evidence="1" type="ORF">UFOVP581_27</name>
</gene>
<dbReference type="EMBL" id="LR796835">
    <property type="protein sequence ID" value="CAB4168971.1"/>
    <property type="molecule type" value="Genomic_DNA"/>
</dbReference>
<sequence length="250" mass="25129">MSAVAAMVAAGGSLVSGYFQGEAQKDAAETAAGAQMASSQMSIEEQRRQFDAVQKLLAPYVNAGTSSILGQQDLIGMSGANAQQQAINSLQTSPQFQAMMQQGENAMLQNASATGGLRGGNMQAALAQFRPQLLSQVIDQQYSRLGALSGLGQASATGQAAAAQQMGANVGNALTAQGQALAGSALATGQANANMWGTIGNTFGQGAGLLAARGMQQSMPSGGLFVNTNNGAQSAAPGTSNFNALMGFGQ</sequence>
<name>A0A6J5PHJ8_9CAUD</name>
<proteinExistence type="predicted"/>
<evidence type="ECO:0008006" key="2">
    <source>
        <dbReference type="Google" id="ProtNLM"/>
    </source>
</evidence>